<feature type="transmembrane region" description="Helical" evidence="1">
    <location>
        <begin position="29"/>
        <end position="51"/>
    </location>
</feature>
<name>A0A845S9J8_9PROT</name>
<reference evidence="4 5" key="1">
    <citation type="submission" date="2018-10" db="EMBL/GenBank/DDBJ databases">
        <title>Iterative Subtractive Binning of Freshwater Chronoseries Metagenomes Recovers Nearly Complete Genomes from over Four Hundred Novel Species.</title>
        <authorList>
            <person name="Rodriguez-R L.M."/>
            <person name="Tsementzi D."/>
            <person name="Luo C."/>
            <person name="Konstantinidis K.T."/>
        </authorList>
    </citation>
    <scope>NUCLEOTIDE SEQUENCE [LARGE SCALE GENOMIC DNA]</scope>
    <source>
        <strain evidence="4">WB7_2B_003</strain>
        <strain evidence="2">WB7_6_001</strain>
        <strain evidence="3">WB8_2A_004</strain>
    </source>
</reference>
<accession>A0A845S9J8</accession>
<dbReference type="EMBL" id="RGET01000008">
    <property type="protein sequence ID" value="NBN87674.1"/>
    <property type="molecule type" value="Genomic_DNA"/>
</dbReference>
<evidence type="ECO:0000313" key="2">
    <source>
        <dbReference type="EMBL" id="NBN87674.1"/>
    </source>
</evidence>
<dbReference type="Proteomes" id="UP000747791">
    <property type="component" value="Unassembled WGS sequence"/>
</dbReference>
<dbReference type="Pfam" id="PF09527">
    <property type="entry name" value="ATPase_gene1"/>
    <property type="match status" value="1"/>
</dbReference>
<feature type="transmembrane region" description="Helical" evidence="1">
    <location>
        <begin position="63"/>
        <end position="81"/>
    </location>
</feature>
<organism evidence="4 5">
    <name type="scientific">Candidatus Fonsibacter lacus</name>
    <dbReference type="NCBI Taxonomy" id="2576439"/>
    <lineage>
        <taxon>Bacteria</taxon>
        <taxon>Pseudomonadati</taxon>
        <taxon>Pseudomonadota</taxon>
        <taxon>Alphaproteobacteria</taxon>
        <taxon>Candidatus Pelagibacterales</taxon>
        <taxon>Candidatus Pelagibacterales incertae sedis</taxon>
        <taxon>Candidatus Fonsibacter</taxon>
    </lineage>
</organism>
<keyword evidence="1" id="KW-0472">Membrane</keyword>
<dbReference type="InterPro" id="IPR032820">
    <property type="entry name" value="ATPase_put"/>
</dbReference>
<sequence>MSEFDDLKKKIELTKNKNKINLSKNNNNILGLAFRISTELVAAVFVATFIGYYLDKWLGTKPIFIIILFIVGIAAGIFNVVRSAKMINKG</sequence>
<gene>
    <name evidence="2" type="ORF">EBV32_01080</name>
    <name evidence="4" type="ORF">EBV78_03850</name>
    <name evidence="3" type="ORF">EBX74_01425</name>
</gene>
<comment type="caution">
    <text evidence="4">The sequence shown here is derived from an EMBL/GenBank/DDBJ whole genome shotgun (WGS) entry which is preliminary data.</text>
</comment>
<dbReference type="AlphaFoldDB" id="A0A845S9J8"/>
<dbReference type="Proteomes" id="UP000713222">
    <property type="component" value="Unassembled WGS sequence"/>
</dbReference>
<dbReference type="Proteomes" id="UP000572953">
    <property type="component" value="Unassembled WGS sequence"/>
</dbReference>
<evidence type="ECO:0000313" key="5">
    <source>
        <dbReference type="Proteomes" id="UP000572953"/>
    </source>
</evidence>
<evidence type="ECO:0000256" key="1">
    <source>
        <dbReference type="SAM" id="Phobius"/>
    </source>
</evidence>
<dbReference type="EMBL" id="RGGN01000155">
    <property type="protein sequence ID" value="NCU63197.1"/>
    <property type="molecule type" value="Genomic_DNA"/>
</dbReference>
<dbReference type="PIRSF" id="PIRSF032126">
    <property type="entry name" value="F0F1_ATP_synthase_subunit_I"/>
    <property type="match status" value="1"/>
</dbReference>
<evidence type="ECO:0000313" key="3">
    <source>
        <dbReference type="EMBL" id="NCU52954.1"/>
    </source>
</evidence>
<dbReference type="InterPro" id="IPR016989">
    <property type="entry name" value="Atp1_alphaprobac"/>
</dbReference>
<evidence type="ECO:0000313" key="4">
    <source>
        <dbReference type="EMBL" id="NCU63197.1"/>
    </source>
</evidence>
<dbReference type="EMBL" id="RGOB01000024">
    <property type="protein sequence ID" value="NCU52954.1"/>
    <property type="molecule type" value="Genomic_DNA"/>
</dbReference>
<protein>
    <submittedName>
        <fullName evidence="4">AtpZ/AtpI family protein</fullName>
    </submittedName>
</protein>
<keyword evidence="1" id="KW-1133">Transmembrane helix</keyword>
<keyword evidence="1" id="KW-0812">Transmembrane</keyword>
<proteinExistence type="predicted"/>